<dbReference type="Proteomes" id="UP000664521">
    <property type="component" value="Unassembled WGS sequence"/>
</dbReference>
<organism evidence="1 2">
    <name type="scientific">Heterodermia speciosa</name>
    <dbReference type="NCBI Taxonomy" id="116794"/>
    <lineage>
        <taxon>Eukaryota</taxon>
        <taxon>Fungi</taxon>
        <taxon>Dikarya</taxon>
        <taxon>Ascomycota</taxon>
        <taxon>Pezizomycotina</taxon>
        <taxon>Lecanoromycetes</taxon>
        <taxon>OSLEUM clade</taxon>
        <taxon>Lecanoromycetidae</taxon>
        <taxon>Caliciales</taxon>
        <taxon>Physciaceae</taxon>
        <taxon>Heterodermia</taxon>
    </lineage>
</organism>
<protein>
    <submittedName>
        <fullName evidence="1">Uncharacterized protein</fullName>
    </submittedName>
</protein>
<reference evidence="1" key="1">
    <citation type="submission" date="2021-03" db="EMBL/GenBank/DDBJ databases">
        <authorList>
            <person name="Tagirdzhanova G."/>
        </authorList>
    </citation>
    <scope>NUCLEOTIDE SEQUENCE</scope>
</reference>
<dbReference type="AlphaFoldDB" id="A0A8H3EWV7"/>
<gene>
    <name evidence="1" type="ORF">HETSPECPRED_001232</name>
</gene>
<name>A0A8H3EWV7_9LECA</name>
<evidence type="ECO:0000313" key="1">
    <source>
        <dbReference type="EMBL" id="CAF9912884.1"/>
    </source>
</evidence>
<sequence>MALFDFNRTLHNCRTPKRQKSMPEAQKNCDLCEGRSLSSAADRAAWELLVPQSARAVVILHVGVYAYLGLGLLAGVEVGAEEEEEEEEEVEEVGTEAEEVRVMVRVMVRVRVRIAEAASEVEREEGGEVSQEVTRVSLDIL</sequence>
<proteinExistence type="predicted"/>
<comment type="caution">
    <text evidence="1">The sequence shown here is derived from an EMBL/GenBank/DDBJ whole genome shotgun (WGS) entry which is preliminary data.</text>
</comment>
<evidence type="ECO:0000313" key="2">
    <source>
        <dbReference type="Proteomes" id="UP000664521"/>
    </source>
</evidence>
<dbReference type="EMBL" id="CAJPDS010000012">
    <property type="protein sequence ID" value="CAF9912884.1"/>
    <property type="molecule type" value="Genomic_DNA"/>
</dbReference>
<accession>A0A8H3EWV7</accession>
<keyword evidence="2" id="KW-1185">Reference proteome</keyword>